<evidence type="ECO:0000313" key="1">
    <source>
        <dbReference type="EMBL" id="RLV60058.1"/>
    </source>
</evidence>
<name>A0A3L8PZU2_9GAMM</name>
<gene>
    <name evidence="1" type="ORF">D5018_09100</name>
</gene>
<dbReference type="EMBL" id="QZEI01000022">
    <property type="protein sequence ID" value="RLV60058.1"/>
    <property type="molecule type" value="Genomic_DNA"/>
</dbReference>
<dbReference type="AlphaFoldDB" id="A0A3L8PZU2"/>
<reference evidence="1 2" key="1">
    <citation type="submission" date="2018-09" db="EMBL/GenBank/DDBJ databases">
        <title>Phylogeny of the Shewanellaceae, and recommendation for two new genera, Pseudoshewanella and Parashewanella.</title>
        <authorList>
            <person name="Wang G."/>
        </authorList>
    </citation>
    <scope>NUCLEOTIDE SEQUENCE [LARGE SCALE GENOMIC DNA]</scope>
    <source>
        <strain evidence="1 2">C51</strain>
    </source>
</reference>
<evidence type="ECO:0000313" key="2">
    <source>
        <dbReference type="Proteomes" id="UP000281474"/>
    </source>
</evidence>
<organism evidence="1 2">
    <name type="scientific">Parashewanella curva</name>
    <dbReference type="NCBI Taxonomy" id="2338552"/>
    <lineage>
        <taxon>Bacteria</taxon>
        <taxon>Pseudomonadati</taxon>
        <taxon>Pseudomonadota</taxon>
        <taxon>Gammaproteobacteria</taxon>
        <taxon>Alteromonadales</taxon>
        <taxon>Shewanellaceae</taxon>
        <taxon>Parashewanella</taxon>
    </lineage>
</organism>
<dbReference type="Proteomes" id="UP000281474">
    <property type="component" value="Unassembled WGS sequence"/>
</dbReference>
<comment type="caution">
    <text evidence="1">The sequence shown here is derived from an EMBL/GenBank/DDBJ whole genome shotgun (WGS) entry which is preliminary data.</text>
</comment>
<dbReference type="RefSeq" id="WP_121838693.1">
    <property type="nucleotide sequence ID" value="NZ_ML014771.1"/>
</dbReference>
<accession>A0A3L8PZU2</accession>
<keyword evidence="2" id="KW-1185">Reference proteome</keyword>
<protein>
    <submittedName>
        <fullName evidence="1">Uncharacterized protein</fullName>
    </submittedName>
</protein>
<proteinExistence type="predicted"/>
<sequence length="223" mass="25537">MSFLLKLFSSAPQFESWSYENNQYTAKECAVRDCGLAYRGDGRDKDVIVDYGFKIRQFSPTNSFALKLKDVFHSPFGSQLYLESIPQTAVCASQDAAVATLFPIWNKSTNVYVFRAVRAIPLYETIKELGNIKSTGFISSHIISALEIDSDEVPPKDILGYWRVTKQNCSDGRTKSYDAFFSDFHQCCEHLSEYEKLKIDQVSKQSMTLFDDTIKDVIYWNWS</sequence>